<organism evidence="1">
    <name type="scientific">Manihot esculenta</name>
    <name type="common">Cassava</name>
    <name type="synonym">Jatropha manihot</name>
    <dbReference type="NCBI Taxonomy" id="3983"/>
    <lineage>
        <taxon>Eukaryota</taxon>
        <taxon>Viridiplantae</taxon>
        <taxon>Streptophyta</taxon>
        <taxon>Embryophyta</taxon>
        <taxon>Tracheophyta</taxon>
        <taxon>Spermatophyta</taxon>
        <taxon>Magnoliopsida</taxon>
        <taxon>eudicotyledons</taxon>
        <taxon>Gunneridae</taxon>
        <taxon>Pentapetalae</taxon>
        <taxon>rosids</taxon>
        <taxon>fabids</taxon>
        <taxon>Malpighiales</taxon>
        <taxon>Euphorbiaceae</taxon>
        <taxon>Crotonoideae</taxon>
        <taxon>Manihoteae</taxon>
        <taxon>Manihot</taxon>
    </lineage>
</organism>
<proteinExistence type="predicted"/>
<gene>
    <name evidence="1" type="ORF">MANES_03G094200</name>
</gene>
<protein>
    <submittedName>
        <fullName evidence="1">Uncharacterized protein</fullName>
    </submittedName>
</protein>
<dbReference type="EMBL" id="CM004389">
    <property type="protein sequence ID" value="OAY54683.1"/>
    <property type="molecule type" value="Genomic_DNA"/>
</dbReference>
<accession>A0A2C9W7I2</accession>
<evidence type="ECO:0000313" key="1">
    <source>
        <dbReference type="EMBL" id="OAY54683.1"/>
    </source>
</evidence>
<sequence>MIAPYVTTFGPQPLSAIPFSSPIATFVFPNLHIPFIIVL</sequence>
<dbReference type="AlphaFoldDB" id="A0A2C9W7I2"/>
<name>A0A2C9W7I2_MANES</name>
<reference evidence="1" key="1">
    <citation type="submission" date="2016-02" db="EMBL/GenBank/DDBJ databases">
        <title>WGS assembly of Manihot esculenta.</title>
        <authorList>
            <person name="Bredeson J.V."/>
            <person name="Prochnik S.E."/>
            <person name="Lyons J.B."/>
            <person name="Schmutz J."/>
            <person name="Grimwood J."/>
            <person name="Vrebalov J."/>
            <person name="Bart R.S."/>
            <person name="Amuge T."/>
            <person name="Ferguson M.E."/>
            <person name="Green R."/>
            <person name="Putnam N."/>
            <person name="Stites J."/>
            <person name="Rounsley S."/>
            <person name="Rokhsar D.S."/>
        </authorList>
    </citation>
    <scope>NUCLEOTIDE SEQUENCE [LARGE SCALE GENOMIC DNA]</scope>
    <source>
        <tissue evidence="1">Leaf</tissue>
    </source>
</reference>